<dbReference type="AlphaFoldDB" id="A0A850NYV3"/>
<dbReference type="EMBL" id="JABXXQ010000551">
    <property type="protein sequence ID" value="NVN31918.1"/>
    <property type="molecule type" value="Genomic_DNA"/>
</dbReference>
<dbReference type="RefSeq" id="WP_176626531.1">
    <property type="nucleotide sequence ID" value="NZ_JABXXQ010000551.1"/>
</dbReference>
<protein>
    <submittedName>
        <fullName evidence="1">Uncharacterized protein</fullName>
    </submittedName>
</protein>
<sequence length="111" mass="11986">MAFETERQDGNSRLSTQRVAKRAMGGVALVALCALAACEVPSPEQRAKLNSMIGQDETTLVRTFGVPTRVYQTGVARFVAYEQRDTNYSPGTPGWGWGWGCGWGGGWGGGW</sequence>
<reference evidence="1 2" key="1">
    <citation type="submission" date="2020-06" db="EMBL/GenBank/DDBJ databases">
        <title>Description of novel acetic acid bacteria.</title>
        <authorList>
            <person name="Sombolestani A."/>
        </authorList>
    </citation>
    <scope>NUCLEOTIDE SEQUENCE [LARGE SCALE GENOMIC DNA]</scope>
    <source>
        <strain evidence="1 2">LMG 26838</strain>
    </source>
</reference>
<feature type="non-terminal residue" evidence="1">
    <location>
        <position position="111"/>
    </location>
</feature>
<dbReference type="Proteomes" id="UP000565205">
    <property type="component" value="Unassembled WGS sequence"/>
</dbReference>
<gene>
    <name evidence="1" type="ORF">HUK83_16455</name>
</gene>
<comment type="caution">
    <text evidence="1">The sequence shown here is derived from an EMBL/GenBank/DDBJ whole genome shotgun (WGS) entry which is preliminary data.</text>
</comment>
<proteinExistence type="predicted"/>
<name>A0A850NYV3_9PROT</name>
<evidence type="ECO:0000313" key="2">
    <source>
        <dbReference type="Proteomes" id="UP000565205"/>
    </source>
</evidence>
<organism evidence="1 2">
    <name type="scientific">Endobacter medicaginis</name>
    <dbReference type="NCBI Taxonomy" id="1181271"/>
    <lineage>
        <taxon>Bacteria</taxon>
        <taxon>Pseudomonadati</taxon>
        <taxon>Pseudomonadota</taxon>
        <taxon>Alphaproteobacteria</taxon>
        <taxon>Acetobacterales</taxon>
        <taxon>Acetobacteraceae</taxon>
        <taxon>Endobacter</taxon>
    </lineage>
</organism>
<evidence type="ECO:0000313" key="1">
    <source>
        <dbReference type="EMBL" id="NVN31918.1"/>
    </source>
</evidence>
<accession>A0A850NYV3</accession>